<accession>A0A8H2WAV2</accession>
<organism evidence="2 3">
    <name type="scientific">Rhizoctonia solani</name>
    <dbReference type="NCBI Taxonomy" id="456999"/>
    <lineage>
        <taxon>Eukaryota</taxon>
        <taxon>Fungi</taxon>
        <taxon>Dikarya</taxon>
        <taxon>Basidiomycota</taxon>
        <taxon>Agaricomycotina</taxon>
        <taxon>Agaricomycetes</taxon>
        <taxon>Cantharellales</taxon>
        <taxon>Ceratobasidiaceae</taxon>
        <taxon>Rhizoctonia</taxon>
    </lineage>
</organism>
<feature type="compositionally biased region" description="Polar residues" evidence="1">
    <location>
        <begin position="42"/>
        <end position="51"/>
    </location>
</feature>
<sequence>MPPTRDTPNPLLMGLYGHAAINQTAGNAVDAPPPAAPIGVADSQQQESSNNQAWIIAENQVAENALASSLSESD</sequence>
<evidence type="ECO:0000256" key="1">
    <source>
        <dbReference type="SAM" id="MobiDB-lite"/>
    </source>
</evidence>
<dbReference type="EMBL" id="CAJMWS010000044">
    <property type="protein sequence ID" value="CAE6346814.1"/>
    <property type="molecule type" value="Genomic_DNA"/>
</dbReference>
<dbReference type="Proteomes" id="UP000663846">
    <property type="component" value="Unassembled WGS sequence"/>
</dbReference>
<evidence type="ECO:0000313" key="3">
    <source>
        <dbReference type="Proteomes" id="UP000663846"/>
    </source>
</evidence>
<dbReference type="AlphaFoldDB" id="A0A8H2WAV2"/>
<evidence type="ECO:0000313" key="2">
    <source>
        <dbReference type="EMBL" id="CAE6346814.1"/>
    </source>
</evidence>
<gene>
    <name evidence="2" type="ORF">RDB_LOCUS7910</name>
</gene>
<reference evidence="2" key="1">
    <citation type="submission" date="2021-01" db="EMBL/GenBank/DDBJ databases">
        <authorList>
            <person name="Kaushik A."/>
        </authorList>
    </citation>
    <scope>NUCLEOTIDE SEQUENCE</scope>
    <source>
        <strain evidence="2">AG1-1C</strain>
    </source>
</reference>
<protein>
    <submittedName>
        <fullName evidence="2">Uncharacterized protein</fullName>
    </submittedName>
</protein>
<comment type="caution">
    <text evidence="2">The sequence shown here is derived from an EMBL/GenBank/DDBJ whole genome shotgun (WGS) entry which is preliminary data.</text>
</comment>
<proteinExistence type="predicted"/>
<feature type="region of interest" description="Disordered" evidence="1">
    <location>
        <begin position="25"/>
        <end position="51"/>
    </location>
</feature>
<name>A0A8H2WAV2_9AGAM</name>